<organism evidence="1 2">
    <name type="scientific">Aspergillus fijiensis CBS 313.89</name>
    <dbReference type="NCBI Taxonomy" id="1448319"/>
    <lineage>
        <taxon>Eukaryota</taxon>
        <taxon>Fungi</taxon>
        <taxon>Dikarya</taxon>
        <taxon>Ascomycota</taxon>
        <taxon>Pezizomycotina</taxon>
        <taxon>Eurotiomycetes</taxon>
        <taxon>Eurotiomycetidae</taxon>
        <taxon>Eurotiales</taxon>
        <taxon>Aspergillaceae</taxon>
        <taxon>Aspergillus</taxon>
    </lineage>
</organism>
<evidence type="ECO:0000313" key="2">
    <source>
        <dbReference type="Proteomes" id="UP000249789"/>
    </source>
</evidence>
<proteinExistence type="predicted"/>
<dbReference type="RefSeq" id="XP_040798134.1">
    <property type="nucleotide sequence ID" value="XM_040939725.1"/>
</dbReference>
<gene>
    <name evidence="1" type="ORF">BO72DRAFT_216027</name>
</gene>
<dbReference type="AlphaFoldDB" id="A0A8G1RIX9"/>
<sequence>MGDQKIDARKTNADDGDRDLYFDPNRWIDGVIYVLVSQGLSHTTGWNNLHVGFFAKCGLTWTIVIRRPMETATTLTMNTPARRSLRVSLKCSFQSMGKGKSRTRISIMRSGVPKPSHKLLVSMQVPGRSGIQFFFRSENM</sequence>
<accession>A0A8G1RIX9</accession>
<dbReference type="Proteomes" id="UP000249789">
    <property type="component" value="Unassembled WGS sequence"/>
</dbReference>
<protein>
    <submittedName>
        <fullName evidence="1">Uncharacterized protein</fullName>
    </submittedName>
</protein>
<dbReference type="EMBL" id="KZ824672">
    <property type="protein sequence ID" value="RAK74124.1"/>
    <property type="molecule type" value="Genomic_DNA"/>
</dbReference>
<name>A0A8G1RIX9_9EURO</name>
<keyword evidence="2" id="KW-1185">Reference proteome</keyword>
<dbReference type="VEuPathDB" id="FungiDB:BO72DRAFT_216027"/>
<reference evidence="1 2" key="1">
    <citation type="submission" date="2018-02" db="EMBL/GenBank/DDBJ databases">
        <title>The genomes of Aspergillus section Nigri reveals drivers in fungal speciation.</title>
        <authorList>
            <consortium name="DOE Joint Genome Institute"/>
            <person name="Vesth T.C."/>
            <person name="Nybo J."/>
            <person name="Theobald S."/>
            <person name="Brandl J."/>
            <person name="Frisvad J.C."/>
            <person name="Nielsen K.F."/>
            <person name="Lyhne E.K."/>
            <person name="Kogle M.E."/>
            <person name="Kuo A."/>
            <person name="Riley R."/>
            <person name="Clum A."/>
            <person name="Nolan M."/>
            <person name="Lipzen A."/>
            <person name="Salamov A."/>
            <person name="Henrissat B."/>
            <person name="Wiebenga A."/>
            <person name="De vries R.P."/>
            <person name="Grigoriev I.V."/>
            <person name="Mortensen U.H."/>
            <person name="Andersen M.R."/>
            <person name="Baker S.E."/>
        </authorList>
    </citation>
    <scope>NUCLEOTIDE SEQUENCE [LARGE SCALE GENOMIC DNA]</scope>
    <source>
        <strain evidence="1 2">CBS 313.89</strain>
    </source>
</reference>
<dbReference type="GeneID" id="63857058"/>
<evidence type="ECO:0000313" key="1">
    <source>
        <dbReference type="EMBL" id="RAK74124.1"/>
    </source>
</evidence>